<dbReference type="GO" id="GO:0019369">
    <property type="term" value="P:arachidonate metabolic process"/>
    <property type="evidence" value="ECO:0007669"/>
    <property type="project" value="TreeGrafter"/>
</dbReference>
<dbReference type="InterPro" id="IPR002641">
    <property type="entry name" value="PNPLA_dom"/>
</dbReference>
<dbReference type="PANTHER" id="PTHR24185:SF4">
    <property type="entry name" value="SERINE HYDROLASE, PUTATIVE (AFU_ORTHOLOGUE AFUA_2G07870)-RELATED"/>
    <property type="match status" value="1"/>
</dbReference>
<accession>A0A9Q8Z431</accession>
<evidence type="ECO:0000256" key="3">
    <source>
        <dbReference type="SAM" id="MobiDB-lite"/>
    </source>
</evidence>
<evidence type="ECO:0000256" key="2">
    <source>
        <dbReference type="PROSITE-ProRule" id="PRU01161"/>
    </source>
</evidence>
<dbReference type="Gene3D" id="3.40.1090.10">
    <property type="entry name" value="Cytosolic phospholipase A2 catalytic domain"/>
    <property type="match status" value="1"/>
</dbReference>
<feature type="domain" description="PNPLA" evidence="4">
    <location>
        <begin position="319"/>
        <end position="528"/>
    </location>
</feature>
<protein>
    <recommendedName>
        <fullName evidence="4">PNPLA domain-containing protein</fullName>
    </recommendedName>
</protein>
<dbReference type="GO" id="GO:0016020">
    <property type="term" value="C:membrane"/>
    <property type="evidence" value="ECO:0007669"/>
    <property type="project" value="TreeGrafter"/>
</dbReference>
<dbReference type="PANTHER" id="PTHR24185">
    <property type="entry name" value="CALCIUM-INDEPENDENT PHOSPHOLIPASE A2-GAMMA"/>
    <property type="match status" value="1"/>
</dbReference>
<dbReference type="PROSITE" id="PS51635">
    <property type="entry name" value="PNPLA"/>
    <property type="match status" value="1"/>
</dbReference>
<name>A0A9Q8Z431_CURCL</name>
<keyword evidence="1 2" id="KW-0443">Lipid metabolism</keyword>
<sequence length="651" mass="72110">MSLPMPFAECHRPTAYLIGQTRRHSLPMPSPLDELALHIPCPRPASRLAIGHTCALCRSAHRYSYLRAEEGCLYSESDIDATKLNHHTVHMSTGMTWTLVDFSCVRYSPVEGTHYFHDPAYPSSIQFLLSGRWEPWDVSYVKYKAQDPDIRRVAEEAETRLIRDPYSKYYPWPSPPPSTGPPLLPPAYAHHHQPPPVAAQQPVADPVAPSPLTVVEHGVSASPRDLSTPSSATTVTAYASPYGNPPVALNGVTQAPAAPAKYAQIPPISSVHANHANGLPSPPQRTDVPCDPALKDPLPPPVAPAQPILSRSRETKILLSIDGDGIRGLSALLLVESLVNAICVKVGQRLDSHQIFDLTGGCSLGGIIAVMLCRLRMQAHRAREAYKQIAKQIFANKRDYFKYLDPHAQVRSVDDSALENVIKSVVQQELGNPDEVLLDGRPDSGDVFVITTQMDIGTNRAALIRSYQTRRITGPDLEPDMPIWQTMKATSAAPRYVHSEKAVPQRFVIEKGLVDHGTTKNNPVRDILYECRKLFRYANDMMIIVSVGTGTGLDRSREIPEMANSVEDRKAEARGWGEKFEADHAALMERNWMKYFRFDVTGLEDVPLEEWSHEDLIKEKTSAYLAQPEVGQRFYACVDAIAALLLGPQGR</sequence>
<evidence type="ECO:0000259" key="4">
    <source>
        <dbReference type="PROSITE" id="PS51635"/>
    </source>
</evidence>
<dbReference type="GO" id="GO:0046486">
    <property type="term" value="P:glycerolipid metabolic process"/>
    <property type="evidence" value="ECO:0007669"/>
    <property type="project" value="UniProtKB-ARBA"/>
</dbReference>
<feature type="active site" description="Nucleophile" evidence="2">
    <location>
        <position position="363"/>
    </location>
</feature>
<dbReference type="InterPro" id="IPR016035">
    <property type="entry name" value="Acyl_Trfase/lysoPLipase"/>
</dbReference>
<keyword evidence="2" id="KW-0442">Lipid degradation</keyword>
<feature type="region of interest" description="Disordered" evidence="3">
    <location>
        <begin position="181"/>
        <end position="205"/>
    </location>
</feature>
<comment type="caution">
    <text evidence="2">Lacks conserved residue(s) required for the propagation of feature annotation.</text>
</comment>
<reference evidence="5" key="1">
    <citation type="submission" date="2021-12" db="EMBL/GenBank/DDBJ databases">
        <title>Curvularia clavata genome.</title>
        <authorList>
            <person name="Cao Y."/>
        </authorList>
    </citation>
    <scope>NUCLEOTIDE SEQUENCE</scope>
    <source>
        <strain evidence="5">Yc1106</strain>
    </source>
</reference>
<feature type="short sequence motif" description="GXSXG" evidence="2">
    <location>
        <begin position="361"/>
        <end position="365"/>
    </location>
</feature>
<dbReference type="GO" id="GO:0047499">
    <property type="term" value="F:calcium-independent phospholipase A2 activity"/>
    <property type="evidence" value="ECO:0007669"/>
    <property type="project" value="TreeGrafter"/>
</dbReference>
<proteinExistence type="predicted"/>
<evidence type="ECO:0000313" key="5">
    <source>
        <dbReference type="EMBL" id="USP75867.1"/>
    </source>
</evidence>
<dbReference type="CDD" id="cd07216">
    <property type="entry name" value="Pat17_PNPLA8_PNPLA9_like3"/>
    <property type="match status" value="1"/>
</dbReference>
<feature type="active site" description="Proton acceptor" evidence="2">
    <location>
        <position position="515"/>
    </location>
</feature>
<evidence type="ECO:0000313" key="6">
    <source>
        <dbReference type="Proteomes" id="UP001056012"/>
    </source>
</evidence>
<organism evidence="5 6">
    <name type="scientific">Curvularia clavata</name>
    <dbReference type="NCBI Taxonomy" id="95742"/>
    <lineage>
        <taxon>Eukaryota</taxon>
        <taxon>Fungi</taxon>
        <taxon>Dikarya</taxon>
        <taxon>Ascomycota</taxon>
        <taxon>Pezizomycotina</taxon>
        <taxon>Dothideomycetes</taxon>
        <taxon>Pleosporomycetidae</taxon>
        <taxon>Pleosporales</taxon>
        <taxon>Pleosporineae</taxon>
        <taxon>Pleosporaceae</taxon>
        <taxon>Curvularia</taxon>
    </lineage>
</organism>
<dbReference type="EMBL" id="CP089275">
    <property type="protein sequence ID" value="USP75867.1"/>
    <property type="molecule type" value="Genomic_DNA"/>
</dbReference>
<keyword evidence="6" id="KW-1185">Reference proteome</keyword>
<evidence type="ECO:0000256" key="1">
    <source>
        <dbReference type="ARBA" id="ARBA00023098"/>
    </source>
</evidence>
<dbReference type="AlphaFoldDB" id="A0A9Q8Z431"/>
<dbReference type="SUPFAM" id="SSF52151">
    <property type="entry name" value="FabD/lysophospholipase-like"/>
    <property type="match status" value="1"/>
</dbReference>
<dbReference type="GO" id="GO:0016042">
    <property type="term" value="P:lipid catabolic process"/>
    <property type="evidence" value="ECO:0007669"/>
    <property type="project" value="UniProtKB-UniRule"/>
</dbReference>
<dbReference type="Pfam" id="PF01734">
    <property type="entry name" value="Patatin"/>
    <property type="match status" value="1"/>
</dbReference>
<keyword evidence="2" id="KW-0378">Hydrolase</keyword>
<gene>
    <name evidence="5" type="ORF">yc1106_03141</name>
</gene>
<dbReference type="OrthoDB" id="1658288at2759"/>
<dbReference type="Proteomes" id="UP001056012">
    <property type="component" value="Chromosome 2"/>
</dbReference>
<dbReference type="VEuPathDB" id="FungiDB:yc1106_03141"/>
<feature type="short sequence motif" description="GXGXXG" evidence="2">
    <location>
        <begin position="323"/>
        <end position="328"/>
    </location>
</feature>